<dbReference type="Gene3D" id="3.30.420.10">
    <property type="entry name" value="Ribonuclease H-like superfamily/Ribonuclease H"/>
    <property type="match status" value="1"/>
</dbReference>
<comment type="caution">
    <text evidence="1">The sequence shown here is derived from an EMBL/GenBank/DDBJ whole genome shotgun (WGS) entry which is preliminary data.</text>
</comment>
<dbReference type="InterPro" id="IPR036397">
    <property type="entry name" value="RNaseH_sf"/>
</dbReference>
<dbReference type="AlphaFoldDB" id="A0AAD5LR50"/>
<evidence type="ECO:0008006" key="3">
    <source>
        <dbReference type="Google" id="ProtNLM"/>
    </source>
</evidence>
<protein>
    <recommendedName>
        <fullName evidence="3">Tc1-like transposase DDE domain-containing protein</fullName>
    </recommendedName>
</protein>
<evidence type="ECO:0000313" key="2">
    <source>
        <dbReference type="Proteomes" id="UP001209570"/>
    </source>
</evidence>
<organism evidence="1 2">
    <name type="scientific">Pythium insidiosum</name>
    <name type="common">Pythiosis disease agent</name>
    <dbReference type="NCBI Taxonomy" id="114742"/>
    <lineage>
        <taxon>Eukaryota</taxon>
        <taxon>Sar</taxon>
        <taxon>Stramenopiles</taxon>
        <taxon>Oomycota</taxon>
        <taxon>Peronosporomycetes</taxon>
        <taxon>Pythiales</taxon>
        <taxon>Pythiaceae</taxon>
        <taxon>Pythium</taxon>
    </lineage>
</organism>
<keyword evidence="2" id="KW-1185">Reference proteome</keyword>
<gene>
    <name evidence="1" type="ORF">P43SY_005137</name>
</gene>
<reference evidence="1" key="1">
    <citation type="submission" date="2021-12" db="EMBL/GenBank/DDBJ databases">
        <title>Prjna785345.</title>
        <authorList>
            <person name="Rujirawat T."/>
            <person name="Krajaejun T."/>
        </authorList>
    </citation>
    <scope>NUCLEOTIDE SEQUENCE</scope>
    <source>
        <strain evidence="1">Pi057C3</strain>
    </source>
</reference>
<name>A0AAD5LR50_PYTIN</name>
<dbReference type="Proteomes" id="UP001209570">
    <property type="component" value="Unassembled WGS sequence"/>
</dbReference>
<proteinExistence type="predicted"/>
<accession>A0AAD5LR50</accession>
<dbReference type="GO" id="GO:0003676">
    <property type="term" value="F:nucleic acid binding"/>
    <property type="evidence" value="ECO:0007669"/>
    <property type="project" value="InterPro"/>
</dbReference>
<evidence type="ECO:0000313" key="1">
    <source>
        <dbReference type="EMBL" id="KAJ0391057.1"/>
    </source>
</evidence>
<dbReference type="EMBL" id="JAKCXM010001347">
    <property type="protein sequence ID" value="KAJ0391057.1"/>
    <property type="molecule type" value="Genomic_DNA"/>
</dbReference>
<sequence length="196" mass="22803">MHVKEQDIFRFVEELDKIIWNHQNLVFLDEVSFDNRGMIRKRGYAIRGKKVAVRGEYDRKPRVSVLAFIGVNGVIDYYNTDGTFDRAESVGVAPIFLPAYCPFFNPIEFLFGYVKRSFMRHYVESRERNLLPFVVQTFRRFQGYDMSKVFAHCGWTVRGVFDPTGPLATENAKEKANEKPNRVNDDVRLGFTDLNA</sequence>